<keyword evidence="1" id="KW-0732">Signal</keyword>
<name>A0A0N0PD07_PAPMA</name>
<feature type="signal peptide" evidence="1">
    <location>
        <begin position="1"/>
        <end position="20"/>
    </location>
</feature>
<feature type="chain" id="PRO_5005857399" evidence="1">
    <location>
        <begin position="21"/>
        <end position="169"/>
    </location>
</feature>
<dbReference type="Proteomes" id="UP000053240">
    <property type="component" value="Unassembled WGS sequence"/>
</dbReference>
<organism evidence="2 3">
    <name type="scientific">Papilio machaon</name>
    <name type="common">Old World swallowtail butterfly</name>
    <dbReference type="NCBI Taxonomy" id="76193"/>
    <lineage>
        <taxon>Eukaryota</taxon>
        <taxon>Metazoa</taxon>
        <taxon>Ecdysozoa</taxon>
        <taxon>Arthropoda</taxon>
        <taxon>Hexapoda</taxon>
        <taxon>Insecta</taxon>
        <taxon>Pterygota</taxon>
        <taxon>Neoptera</taxon>
        <taxon>Endopterygota</taxon>
        <taxon>Lepidoptera</taxon>
        <taxon>Glossata</taxon>
        <taxon>Ditrysia</taxon>
        <taxon>Papilionoidea</taxon>
        <taxon>Papilionidae</taxon>
        <taxon>Papilioninae</taxon>
        <taxon>Papilio</taxon>
    </lineage>
</organism>
<keyword evidence="3" id="KW-1185">Reference proteome</keyword>
<protein>
    <submittedName>
        <fullName evidence="2">Uncharacterized protein</fullName>
    </submittedName>
</protein>
<reference evidence="2 3" key="1">
    <citation type="journal article" date="2015" name="Nat. Commun.">
        <title>Outbred genome sequencing and CRISPR/Cas9 gene editing in butterflies.</title>
        <authorList>
            <person name="Li X."/>
            <person name="Fan D."/>
            <person name="Zhang W."/>
            <person name="Liu G."/>
            <person name="Zhang L."/>
            <person name="Zhao L."/>
            <person name="Fang X."/>
            <person name="Chen L."/>
            <person name="Dong Y."/>
            <person name="Chen Y."/>
            <person name="Ding Y."/>
            <person name="Zhao R."/>
            <person name="Feng M."/>
            <person name="Zhu Y."/>
            <person name="Feng Y."/>
            <person name="Jiang X."/>
            <person name="Zhu D."/>
            <person name="Xiang H."/>
            <person name="Feng X."/>
            <person name="Li S."/>
            <person name="Wang J."/>
            <person name="Zhang G."/>
            <person name="Kronforst M.R."/>
            <person name="Wang W."/>
        </authorList>
    </citation>
    <scope>NUCLEOTIDE SEQUENCE [LARGE SCALE GENOMIC DNA]</scope>
    <source>
        <strain evidence="2">Ya'a_city_454_Pm</strain>
        <tissue evidence="2">Whole body</tissue>
    </source>
</reference>
<gene>
    <name evidence="2" type="ORF">RR48_01331</name>
</gene>
<sequence length="169" mass="19644">MANVLAGILLVYSVTVITQSSRLPSVYKRLRLSRYPHRVNYLHTPLRLHENNQYFSYYENYPMRKTISSGDSVSKLPPKYDIKDSFEILFDKNGMLFLTLPKNDEDRILNNLMNDVIKYKAGVNEKALRTKKAKSKDSNFVVRTKNKMLNIQDDVVPPRNAFNFHDIVG</sequence>
<evidence type="ECO:0000313" key="3">
    <source>
        <dbReference type="Proteomes" id="UP000053240"/>
    </source>
</evidence>
<evidence type="ECO:0000313" key="2">
    <source>
        <dbReference type="EMBL" id="KPJ15417.1"/>
    </source>
</evidence>
<accession>A0A0N0PD07</accession>
<dbReference type="AlphaFoldDB" id="A0A0N0PD07"/>
<dbReference type="EMBL" id="KQ460389">
    <property type="protein sequence ID" value="KPJ15417.1"/>
    <property type="molecule type" value="Genomic_DNA"/>
</dbReference>
<dbReference type="InParanoid" id="A0A0N0PD07"/>
<proteinExistence type="predicted"/>
<evidence type="ECO:0000256" key="1">
    <source>
        <dbReference type="SAM" id="SignalP"/>
    </source>
</evidence>